<dbReference type="Pfam" id="PF04321">
    <property type="entry name" value="RmlD_sub_bind"/>
    <property type="match status" value="1"/>
</dbReference>
<dbReference type="GeneID" id="93074763"/>
<evidence type="ECO:0000313" key="5">
    <source>
        <dbReference type="EMBL" id="KRU11304.1"/>
    </source>
</evidence>
<evidence type="ECO:0000313" key="7">
    <source>
        <dbReference type="Proteomes" id="UP000030905"/>
    </source>
</evidence>
<organism evidence="4 7">
    <name type="scientific">Clostridium pasteurianum DSM 525 = ATCC 6013</name>
    <dbReference type="NCBI Taxonomy" id="1262449"/>
    <lineage>
        <taxon>Bacteria</taxon>
        <taxon>Bacillati</taxon>
        <taxon>Bacillota</taxon>
        <taxon>Clostridia</taxon>
        <taxon>Eubacteriales</taxon>
        <taxon>Clostridiaceae</taxon>
        <taxon>Clostridium</taxon>
    </lineage>
</organism>
<reference evidence="5 6" key="3">
    <citation type="journal article" name="Genome Announc.">
        <title>Improved Draft Genome Sequence of Clostridium pasteurianum Strain ATCC 6013 (DSM 525) Using a Hybrid Next-Generation Sequencing Approach.</title>
        <authorList>
            <person name="Pyne M.E."/>
            <person name="Utturkar S."/>
            <person name="Brown S.D."/>
            <person name="Moo-Young M."/>
            <person name="Chung D.A."/>
            <person name="Chou C.P."/>
        </authorList>
    </citation>
    <scope>NUCLEOTIDE SEQUENCE [LARGE SCALE GENOMIC DNA]</scope>
    <source>
        <strain evidence="5 6">ATCC 6013</strain>
    </source>
</reference>
<dbReference type="AlphaFoldDB" id="A0A0H3J9F2"/>
<evidence type="ECO:0000256" key="2">
    <source>
        <dbReference type="RuleBase" id="RU364082"/>
    </source>
</evidence>
<dbReference type="SUPFAM" id="SSF51735">
    <property type="entry name" value="NAD(P)-binding Rossmann-fold domains"/>
    <property type="match status" value="1"/>
</dbReference>
<dbReference type="CDD" id="cd05254">
    <property type="entry name" value="dTDP_HR_like_SDR_e"/>
    <property type="match status" value="1"/>
</dbReference>
<dbReference type="GO" id="GO:0019305">
    <property type="term" value="P:dTDP-rhamnose biosynthetic process"/>
    <property type="evidence" value="ECO:0007669"/>
    <property type="project" value="UniProtKB-UniPathway"/>
</dbReference>
<comment type="pathway">
    <text evidence="2">Carbohydrate biosynthesis; dTDP-L-rhamnose biosynthesis.</text>
</comment>
<dbReference type="Gene3D" id="3.90.25.10">
    <property type="entry name" value="UDP-galactose 4-epimerase, domain 1"/>
    <property type="match status" value="1"/>
</dbReference>
<evidence type="ECO:0000259" key="3">
    <source>
        <dbReference type="Pfam" id="PF04321"/>
    </source>
</evidence>
<keyword evidence="7" id="KW-1185">Reference proteome</keyword>
<gene>
    <name evidence="4" type="ORF">CLPA_c26310</name>
    <name evidence="5" type="ORF">CP6013_00551</name>
</gene>
<comment type="function">
    <text evidence="2">Catalyzes the reduction of dTDP-6-deoxy-L-lyxo-4-hexulose to yield dTDP-L-rhamnose.</text>
</comment>
<dbReference type="InterPro" id="IPR029903">
    <property type="entry name" value="RmlD-like-bd"/>
</dbReference>
<dbReference type="PANTHER" id="PTHR10491">
    <property type="entry name" value="DTDP-4-DEHYDRORHAMNOSE REDUCTASE"/>
    <property type="match status" value="1"/>
</dbReference>
<accession>A0A0H3J9F2</accession>
<dbReference type="EC" id="1.1.1.133" evidence="2"/>
<dbReference type="EMBL" id="CP009268">
    <property type="protein sequence ID" value="AJA52686.1"/>
    <property type="molecule type" value="Genomic_DNA"/>
</dbReference>
<reference evidence="4 7" key="1">
    <citation type="journal article" date="2015" name="Genome Announc.">
        <title>Complete Genome Sequence of the Nitrogen-Fixing and Solvent-Producing Clostridium pasteurianum DSM 525.</title>
        <authorList>
            <person name="Poehlein A."/>
            <person name="Grosse-Honebrink A."/>
            <person name="Zhang Y."/>
            <person name="Minton N.P."/>
            <person name="Daniel R."/>
        </authorList>
    </citation>
    <scope>NUCLEOTIDE SEQUENCE [LARGE SCALE GENOMIC DNA]</scope>
    <source>
        <strain evidence="4">DSM 525</strain>
        <strain evidence="7">DSM 525 / ATCC 6013</strain>
    </source>
</reference>
<reference evidence="5" key="2">
    <citation type="submission" date="2015-10" db="EMBL/GenBank/DDBJ databases">
        <title>Improved Draft Genome Sequence of Clostridium pasteurianum Strain ATCC 6013 (DSM 525) Using a Hybrid Next-Generation Sequencing Approach.</title>
        <authorList>
            <person name="Pyne M.E."/>
            <person name="Utturkar S.M."/>
            <person name="Brown S.D."/>
            <person name="Moo-Young M."/>
            <person name="Chung D.A."/>
            <person name="Chou P.C."/>
        </authorList>
    </citation>
    <scope>NUCLEOTIDE SEQUENCE</scope>
    <source>
        <strain evidence="5">ATCC 6013</strain>
    </source>
</reference>
<dbReference type="Proteomes" id="UP000030905">
    <property type="component" value="Chromosome"/>
</dbReference>
<keyword evidence="2" id="KW-0521">NADP</keyword>
<name>A0A0H3J9F2_CLOPA</name>
<dbReference type="KEGG" id="cpat:CLPA_c26310"/>
<dbReference type="InterPro" id="IPR005913">
    <property type="entry name" value="dTDP_dehydrorham_reduct"/>
</dbReference>
<sequence length="281" mass="32155">MKILITGAENSLAKYIKNRFKNTKDIEIDSFNRDELDISDKNSTYKKITDSNPDLLIHLDSMNNIDICEGDESLAYTINTIGTLNAAYPCSILNIPIIYLSTSYVYDGDKDSPYFETDKCHPVNIYGKTKLAGEKLIRTLCKKYFIIRTGWIFGEENCFVQKVLNNSNVSMFVCSTEMGNPTYVEDLCRVIEKMLHSDLYGIYNCGNPLSTTKSAWVKKIFNYAGIERSILEIPENFLRNTATRPKNSSLNISLIKNCFDLELPSWENRLSEYIENKLKSQ</sequence>
<evidence type="ECO:0000313" key="4">
    <source>
        <dbReference type="EMBL" id="AJA52686.1"/>
    </source>
</evidence>
<dbReference type="PANTHER" id="PTHR10491:SF4">
    <property type="entry name" value="METHIONINE ADENOSYLTRANSFERASE 2 SUBUNIT BETA"/>
    <property type="match status" value="1"/>
</dbReference>
<dbReference type="Proteomes" id="UP000028042">
    <property type="component" value="Unassembled WGS sequence"/>
</dbReference>
<dbReference type="RefSeq" id="WP_003442520.1">
    <property type="nucleotide sequence ID" value="NZ_ANZB01000003.1"/>
</dbReference>
<dbReference type="GO" id="GO:0005829">
    <property type="term" value="C:cytosol"/>
    <property type="evidence" value="ECO:0007669"/>
    <property type="project" value="TreeGrafter"/>
</dbReference>
<protein>
    <recommendedName>
        <fullName evidence="2">dTDP-4-dehydrorhamnose reductase</fullName>
        <ecNumber evidence="2">1.1.1.133</ecNumber>
    </recommendedName>
</protein>
<dbReference type="GO" id="GO:0008831">
    <property type="term" value="F:dTDP-4-dehydrorhamnose reductase activity"/>
    <property type="evidence" value="ECO:0007669"/>
    <property type="project" value="UniProtKB-EC"/>
</dbReference>
<proteinExistence type="inferred from homology"/>
<feature type="domain" description="RmlD-like substrate binding" evidence="3">
    <location>
        <begin position="1"/>
        <end position="276"/>
    </location>
</feature>
<evidence type="ECO:0000313" key="6">
    <source>
        <dbReference type="Proteomes" id="UP000028042"/>
    </source>
</evidence>
<dbReference type="InterPro" id="IPR036291">
    <property type="entry name" value="NAD(P)-bd_dom_sf"/>
</dbReference>
<evidence type="ECO:0000256" key="1">
    <source>
        <dbReference type="ARBA" id="ARBA00010944"/>
    </source>
</evidence>
<comment type="similarity">
    <text evidence="1 2">Belongs to the dTDP-4-dehydrorhamnose reductase family.</text>
</comment>
<keyword evidence="2 4" id="KW-0560">Oxidoreductase</keyword>
<dbReference type="UniPathway" id="UPA00124"/>
<dbReference type="KEGG" id="cpae:CPAST_c26310"/>
<dbReference type="eggNOG" id="COG1091">
    <property type="taxonomic scope" value="Bacteria"/>
</dbReference>
<dbReference type="EMBL" id="JPGY02000001">
    <property type="protein sequence ID" value="KRU11304.1"/>
    <property type="molecule type" value="Genomic_DNA"/>
</dbReference>
<dbReference type="PATRIC" id="fig|1262449.3.peg.1075"/>
<dbReference type="Gene3D" id="3.40.50.720">
    <property type="entry name" value="NAD(P)-binding Rossmann-like Domain"/>
    <property type="match status" value="1"/>
</dbReference>